<dbReference type="Pfam" id="PF00069">
    <property type="entry name" value="Pkinase"/>
    <property type="match status" value="1"/>
</dbReference>
<comment type="caution">
    <text evidence="3">The sequence shown here is derived from an EMBL/GenBank/DDBJ whole genome shotgun (WGS) entry which is preliminary data.</text>
</comment>
<dbReference type="PANTHER" id="PTHR44167:SF24">
    <property type="entry name" value="SERINE_THREONINE-PROTEIN KINASE CHK2"/>
    <property type="match status" value="1"/>
</dbReference>
<dbReference type="InterPro" id="IPR011009">
    <property type="entry name" value="Kinase-like_dom_sf"/>
</dbReference>
<name>A0A0L0QR14_VIRPA</name>
<dbReference type="EMBL" id="LGTO01000005">
    <property type="protein sequence ID" value="KNE21060.1"/>
    <property type="molecule type" value="Genomic_DNA"/>
</dbReference>
<keyword evidence="1" id="KW-1133">Transmembrane helix</keyword>
<evidence type="ECO:0000313" key="3">
    <source>
        <dbReference type="EMBL" id="KNE21060.1"/>
    </source>
</evidence>
<dbReference type="Gene3D" id="1.10.510.10">
    <property type="entry name" value="Transferase(Phosphotransferase) domain 1"/>
    <property type="match status" value="1"/>
</dbReference>
<keyword evidence="3" id="KW-0808">Transferase</keyword>
<dbReference type="GeneID" id="66868861"/>
<sequence>MKMNSQEWKKLNNDVRPGIKLRGKWYGKTYLIKKKLGAGAIGVVYLCEYNGKQAALKISDKRSSMTVEVNVLKSLGKVQGNRLGPYLLDVDDWISPQGSQYSFYVMEYLKGEPLITYIQRRGQAWIGVFMLQLLDALQELHQNGWVFGDLKVENLLVVSSPPKVRWVDVGGTTQIGRAIKEYTEFYDRGYWELGSRKAEPSYDLFSFAMVFLQIYYPNKFVKEASPQKQLFRKIDGVKALAPYRAILKKAIISNYDTSEHMKKELLQVIYKMQPKNIQSFHRPVHQTRSSSIVVDIGGISILVIIYYVISLLFQ</sequence>
<protein>
    <submittedName>
        <fullName evidence="3">Serine/threonine protein kinase</fullName>
    </submittedName>
</protein>
<proteinExistence type="predicted"/>
<dbReference type="SUPFAM" id="SSF56112">
    <property type="entry name" value="Protein kinase-like (PK-like)"/>
    <property type="match status" value="1"/>
</dbReference>
<dbReference type="RefSeq" id="WP_050350471.1">
    <property type="nucleotide sequence ID" value="NZ_CP073011.1"/>
</dbReference>
<dbReference type="GO" id="GO:0004674">
    <property type="term" value="F:protein serine/threonine kinase activity"/>
    <property type="evidence" value="ECO:0007669"/>
    <property type="project" value="UniProtKB-KW"/>
</dbReference>
<dbReference type="GO" id="GO:0005524">
    <property type="term" value="F:ATP binding"/>
    <property type="evidence" value="ECO:0007669"/>
    <property type="project" value="InterPro"/>
</dbReference>
<feature type="transmembrane region" description="Helical" evidence="1">
    <location>
        <begin position="292"/>
        <end position="313"/>
    </location>
</feature>
<dbReference type="InterPro" id="IPR000719">
    <property type="entry name" value="Prot_kinase_dom"/>
</dbReference>
<evidence type="ECO:0000313" key="4">
    <source>
        <dbReference type="Proteomes" id="UP000036780"/>
    </source>
</evidence>
<keyword evidence="3" id="KW-0418">Kinase</keyword>
<dbReference type="Proteomes" id="UP000036780">
    <property type="component" value="Unassembled WGS sequence"/>
</dbReference>
<evidence type="ECO:0000256" key="1">
    <source>
        <dbReference type="SAM" id="Phobius"/>
    </source>
</evidence>
<gene>
    <name evidence="3" type="ORF">AFK71_05030</name>
</gene>
<dbReference type="PANTHER" id="PTHR44167">
    <property type="entry name" value="OVARIAN-SPECIFIC SERINE/THREONINE-PROTEIN KINASE LOK-RELATED"/>
    <property type="match status" value="1"/>
</dbReference>
<dbReference type="OrthoDB" id="583109at2"/>
<dbReference type="PROSITE" id="PS50011">
    <property type="entry name" value="PROTEIN_KINASE_DOM"/>
    <property type="match status" value="1"/>
</dbReference>
<keyword evidence="1" id="KW-0472">Membrane</keyword>
<evidence type="ECO:0000259" key="2">
    <source>
        <dbReference type="PROSITE" id="PS50011"/>
    </source>
</evidence>
<dbReference type="AlphaFoldDB" id="A0A0L0QR14"/>
<accession>A0A0L0QR14</accession>
<keyword evidence="4" id="KW-1185">Reference proteome</keyword>
<keyword evidence="3" id="KW-0723">Serine/threonine-protein kinase</keyword>
<organism evidence="3 4">
    <name type="scientific">Virgibacillus pantothenticus</name>
    <dbReference type="NCBI Taxonomy" id="1473"/>
    <lineage>
        <taxon>Bacteria</taxon>
        <taxon>Bacillati</taxon>
        <taxon>Bacillota</taxon>
        <taxon>Bacilli</taxon>
        <taxon>Bacillales</taxon>
        <taxon>Bacillaceae</taxon>
        <taxon>Virgibacillus</taxon>
    </lineage>
</organism>
<reference evidence="4" key="1">
    <citation type="submission" date="2015-07" db="EMBL/GenBank/DDBJ databases">
        <title>Fjat-10053 dsm26.</title>
        <authorList>
            <person name="Liu B."/>
            <person name="Wang J."/>
            <person name="Zhu Y."/>
            <person name="Liu G."/>
            <person name="Chen Q."/>
            <person name="Chen Z."/>
            <person name="Lan J."/>
            <person name="Che J."/>
            <person name="Ge C."/>
            <person name="Shi H."/>
            <person name="Pan Z."/>
            <person name="Liu X."/>
        </authorList>
    </citation>
    <scope>NUCLEOTIDE SEQUENCE [LARGE SCALE GENOMIC DNA]</scope>
    <source>
        <strain evidence="4">DSM 26</strain>
    </source>
</reference>
<feature type="domain" description="Protein kinase" evidence="2">
    <location>
        <begin position="30"/>
        <end position="288"/>
    </location>
</feature>
<keyword evidence="1" id="KW-0812">Transmembrane</keyword>
<dbReference type="PATRIC" id="fig|1473.5.peg.3983"/>
<dbReference type="SMART" id="SM00220">
    <property type="entry name" value="S_TKc"/>
    <property type="match status" value="1"/>
</dbReference>